<sequence>MLGDISFQKQEAAVRLGATSHNSGLEVGAVGVRGTDHWFRLPDHLGKHGDEWIMFLFTVFVERLDAWTRLSRPRVSPQNQKNALLQTDAGAIQGDGSLQPTAPHVADGVTGIMIRTSQNACWRFLTSLGLIFPRRSFSTTSVPEEFRRQIEPSDGSRLIVRPPPGVGRGRVVTQVAARGACPRFPQVLPAEETPLVVLMGVCPQKATRSRPELLPHLLVSVGLNSRCVVDHQRPDDRHICVPVDHSSCVLTSRQLATMTSGLLRPCQGISVLRDRGVVQTSMSGRHAVISWVMSDRSRQPQTDRLHYHLDRWKVDAPRTSLHRSALGNHEFDNGVDGLMKPFMQKIQCPVLSANIKPDKTLAPTFGTSYLPYKILTVGDQKVGVVGYTSRETSDLSRPGTHLRFEDEVNALQPHVDKLQTLGVNKIIALGHSGFTMDREIAKKVRGVDVVIGGHTNTFLYTGTPPSSEVPAGPYPFMVDSDDGRQVPVVQAYAFGKYLGYLKVTFDEAGNVVRAAGNPILLNSSVPQDPDVLAEVEEWKKNLANYSAHAVGRTLVFLNGETEECRFRECNLGNMICDAMLNNYIRFPDGVEWNHVSACIYNGGGVRASIDEHTRNGSITMEDLISVLPFGGTFDLVQLRGSTLRKAFEHGVRRHGQSTGEFLQVSGFQVELDLTEPAGRRVKSLSILCTKCRVPHYEPVQDESVYKVVLPSYMVTGGDGFSMIKSEMLKHNSGETFSFDFMSSFCVARILNCFSLFVKFPSSGDLDISVMSEYIAQRKKVYPSVEGRIKIYSSASGPQGRTAALVLLPLTLLWTV</sequence>
<name>A0A2U9CV50_SCOMX</name>
<dbReference type="PANTHER" id="PTHR11575">
    <property type="entry name" value="5'-NUCLEOTIDASE-RELATED"/>
    <property type="match status" value="1"/>
</dbReference>
<dbReference type="AlphaFoldDB" id="A0A2U9CV50"/>
<keyword evidence="6" id="KW-0547">Nucleotide-binding</keyword>
<evidence type="ECO:0000256" key="6">
    <source>
        <dbReference type="ARBA" id="ARBA00022741"/>
    </source>
</evidence>
<reference evidence="10 11" key="1">
    <citation type="submission" date="2017-12" db="EMBL/GenBank/DDBJ databases">
        <title>Integrating genomic resources of turbot (Scophthalmus maximus) in depth evaluation of genetic and physical mapping variation across individuals.</title>
        <authorList>
            <person name="Martinez P."/>
        </authorList>
    </citation>
    <scope>NUCLEOTIDE SEQUENCE [LARGE SCALE GENOMIC DNA]</scope>
</reference>
<proteinExistence type="inferred from homology"/>
<keyword evidence="5" id="KW-0732">Signal</keyword>
<dbReference type="PANTHER" id="PTHR11575:SF24">
    <property type="entry name" value="5'-NUCLEOTIDASE"/>
    <property type="match status" value="1"/>
</dbReference>
<protein>
    <recommendedName>
        <fullName evidence="3">5'-nucleotidase</fullName>
        <ecNumber evidence="3">3.1.3.5</ecNumber>
    </recommendedName>
    <alternativeName>
        <fullName evidence="8">Ecto-5'-nucleotidase</fullName>
    </alternativeName>
</protein>
<dbReference type="Pfam" id="PF02872">
    <property type="entry name" value="5_nucleotid_C"/>
    <property type="match status" value="1"/>
</dbReference>
<evidence type="ECO:0000313" key="11">
    <source>
        <dbReference type="Proteomes" id="UP000246464"/>
    </source>
</evidence>
<keyword evidence="7" id="KW-0378">Hydrolase</keyword>
<dbReference type="GO" id="GO:0005886">
    <property type="term" value="C:plasma membrane"/>
    <property type="evidence" value="ECO:0007669"/>
    <property type="project" value="TreeGrafter"/>
</dbReference>
<evidence type="ECO:0000256" key="3">
    <source>
        <dbReference type="ARBA" id="ARBA00012643"/>
    </source>
</evidence>
<evidence type="ECO:0000256" key="8">
    <source>
        <dbReference type="ARBA" id="ARBA00029793"/>
    </source>
</evidence>
<accession>A0A2U9CV50</accession>
<dbReference type="FunFam" id="3.90.780.10:FF:000001">
    <property type="entry name" value="NT5E isoform 3"/>
    <property type="match status" value="1"/>
</dbReference>
<evidence type="ECO:0000313" key="10">
    <source>
        <dbReference type="EMBL" id="AWP20468.1"/>
    </source>
</evidence>
<dbReference type="GO" id="GO:0000166">
    <property type="term" value="F:nucleotide binding"/>
    <property type="evidence" value="ECO:0007669"/>
    <property type="project" value="UniProtKB-KW"/>
</dbReference>
<gene>
    <name evidence="10" type="ORF">SMAX5B_000014</name>
</gene>
<dbReference type="GO" id="GO:0046872">
    <property type="term" value="F:metal ion binding"/>
    <property type="evidence" value="ECO:0007669"/>
    <property type="project" value="UniProtKB-KW"/>
</dbReference>
<dbReference type="SUPFAM" id="SSF55816">
    <property type="entry name" value="5'-nucleotidase (syn. UDP-sugar hydrolase), C-terminal domain"/>
    <property type="match status" value="1"/>
</dbReference>
<evidence type="ECO:0000256" key="1">
    <source>
        <dbReference type="ARBA" id="ARBA00000815"/>
    </source>
</evidence>
<keyword evidence="11" id="KW-1185">Reference proteome</keyword>
<dbReference type="SUPFAM" id="SSF56300">
    <property type="entry name" value="Metallo-dependent phosphatases"/>
    <property type="match status" value="1"/>
</dbReference>
<dbReference type="Proteomes" id="UP000246464">
    <property type="component" value="Chromosome 20"/>
</dbReference>
<dbReference type="GO" id="GO:0008253">
    <property type="term" value="F:5'-nucleotidase activity"/>
    <property type="evidence" value="ECO:0007669"/>
    <property type="project" value="UniProtKB-EC"/>
</dbReference>
<evidence type="ECO:0000256" key="2">
    <source>
        <dbReference type="ARBA" id="ARBA00006654"/>
    </source>
</evidence>
<evidence type="ECO:0000256" key="7">
    <source>
        <dbReference type="ARBA" id="ARBA00022801"/>
    </source>
</evidence>
<dbReference type="GO" id="GO:0006196">
    <property type="term" value="P:AMP catabolic process"/>
    <property type="evidence" value="ECO:0007669"/>
    <property type="project" value="TreeGrafter"/>
</dbReference>
<dbReference type="InterPro" id="IPR029052">
    <property type="entry name" value="Metallo-depent_PP-like"/>
</dbReference>
<dbReference type="InterPro" id="IPR008334">
    <property type="entry name" value="5'-Nucleotdase_C"/>
</dbReference>
<comment type="similarity">
    <text evidence="2">Belongs to the 5'-nucleotidase family.</text>
</comment>
<dbReference type="EMBL" id="CP026262">
    <property type="protein sequence ID" value="AWP20468.1"/>
    <property type="molecule type" value="Genomic_DNA"/>
</dbReference>
<comment type="catalytic activity">
    <reaction evidence="1">
        <text>a ribonucleoside 5'-phosphate + H2O = a ribonucleoside + phosphate</text>
        <dbReference type="Rhea" id="RHEA:12484"/>
        <dbReference type="ChEBI" id="CHEBI:15377"/>
        <dbReference type="ChEBI" id="CHEBI:18254"/>
        <dbReference type="ChEBI" id="CHEBI:43474"/>
        <dbReference type="ChEBI" id="CHEBI:58043"/>
        <dbReference type="EC" id="3.1.3.5"/>
    </reaction>
</comment>
<dbReference type="CDD" id="cd07409">
    <property type="entry name" value="MPP_CD73_N"/>
    <property type="match status" value="1"/>
</dbReference>
<evidence type="ECO:0000256" key="4">
    <source>
        <dbReference type="ARBA" id="ARBA00022723"/>
    </source>
</evidence>
<dbReference type="FunFam" id="3.60.21.10:FF:000020">
    <property type="entry name" value="NT5E isoform 4"/>
    <property type="match status" value="1"/>
</dbReference>
<dbReference type="PRINTS" id="PR01607">
    <property type="entry name" value="APYRASEFAMLY"/>
</dbReference>
<dbReference type="EC" id="3.1.3.5" evidence="3"/>
<organism evidence="10 11">
    <name type="scientific">Scophthalmus maximus</name>
    <name type="common">Turbot</name>
    <name type="synonym">Psetta maxima</name>
    <dbReference type="NCBI Taxonomy" id="52904"/>
    <lineage>
        <taxon>Eukaryota</taxon>
        <taxon>Metazoa</taxon>
        <taxon>Chordata</taxon>
        <taxon>Craniata</taxon>
        <taxon>Vertebrata</taxon>
        <taxon>Euteleostomi</taxon>
        <taxon>Actinopterygii</taxon>
        <taxon>Neopterygii</taxon>
        <taxon>Teleostei</taxon>
        <taxon>Neoteleostei</taxon>
        <taxon>Acanthomorphata</taxon>
        <taxon>Carangaria</taxon>
        <taxon>Pleuronectiformes</taxon>
        <taxon>Pleuronectoidei</taxon>
        <taxon>Scophthalmidae</taxon>
        <taxon>Scophthalmus</taxon>
    </lineage>
</organism>
<dbReference type="Gene3D" id="3.60.21.10">
    <property type="match status" value="1"/>
</dbReference>
<evidence type="ECO:0000259" key="9">
    <source>
        <dbReference type="Pfam" id="PF02872"/>
    </source>
</evidence>
<dbReference type="InterPro" id="IPR006179">
    <property type="entry name" value="5_nucleotidase/apyrase"/>
</dbReference>
<keyword evidence="4" id="KW-0479">Metal-binding</keyword>
<dbReference type="InterPro" id="IPR036907">
    <property type="entry name" value="5'-Nucleotdase_C_sf"/>
</dbReference>
<feature type="domain" description="5'-Nucleotidase C-terminal" evidence="9">
    <location>
        <begin position="551"/>
        <end position="724"/>
    </location>
</feature>
<dbReference type="Gene3D" id="3.90.780.10">
    <property type="entry name" value="5'-Nucleotidase, C-terminal domain"/>
    <property type="match status" value="1"/>
</dbReference>
<evidence type="ECO:0000256" key="5">
    <source>
        <dbReference type="ARBA" id="ARBA00022729"/>
    </source>
</evidence>